<evidence type="ECO:0000313" key="1">
    <source>
        <dbReference type="EMBL" id="MDM5139581.1"/>
    </source>
</evidence>
<proteinExistence type="predicted"/>
<organism evidence="1 2">
    <name type="scientific">Aeromonas bestiarum</name>
    <dbReference type="NCBI Taxonomy" id="105751"/>
    <lineage>
        <taxon>Bacteria</taxon>
        <taxon>Pseudomonadati</taxon>
        <taxon>Pseudomonadota</taxon>
        <taxon>Gammaproteobacteria</taxon>
        <taxon>Aeromonadales</taxon>
        <taxon>Aeromonadaceae</taxon>
        <taxon>Aeromonas</taxon>
    </lineage>
</organism>
<dbReference type="EMBL" id="JAOPLV010000002">
    <property type="protein sequence ID" value="MDM5139581.1"/>
    <property type="molecule type" value="Genomic_DNA"/>
</dbReference>
<protein>
    <recommendedName>
        <fullName evidence="3">DUF4935 domain-containing protein</fullName>
    </recommendedName>
</protein>
<gene>
    <name evidence="1" type="ORF">OB959_07190</name>
</gene>
<name>A0AAW7I0F3_9GAMM</name>
<dbReference type="RefSeq" id="WP_290021578.1">
    <property type="nucleotide sequence ID" value="NZ_JAOPLV010000002.1"/>
</dbReference>
<accession>A0AAW7I0F3</accession>
<dbReference type="Proteomes" id="UP001168216">
    <property type="component" value="Unassembled WGS sequence"/>
</dbReference>
<dbReference type="AlphaFoldDB" id="A0AAW7I0F3"/>
<evidence type="ECO:0008006" key="3">
    <source>
        <dbReference type="Google" id="ProtNLM"/>
    </source>
</evidence>
<comment type="caution">
    <text evidence="1">The sequence shown here is derived from an EMBL/GenBank/DDBJ whole genome shotgun (WGS) entry which is preliminary data.</text>
</comment>
<sequence length="326" mass="38142">MRTEFYLDKETLSDICFLSDENPAAHDLLLKTWYELGIFIMPISRPEHAKEIVNSVPEKYRKKWQEALAGFPISRLNKEMSYLSQYQSEISLNPLYDEIKSLLVSANTEYSFIDKTVEHKLLNNNQNEAIRASHIANSLFFKKSEQLKDKQISKDELPDEIWESRFHALSKHEKNIFIVDRYLGDRVLKSTKSGKLRNNSLYFLLKKLRDYPSSFNISIFTDGKEINSPIHNALNSFIENQKHLFERFTSFEIMSIRSICFDELTHDRYIRIGSNLCEIGIGMEIFELDSKRRTSFSMKVANKTDVYSLEEEVKSKDVRWTLTASS</sequence>
<reference evidence="1" key="1">
    <citation type="submission" date="2023-08" db="EMBL/GenBank/DDBJ databases">
        <title>WGS of Aeromonas isolates.</title>
        <authorList>
            <person name="Lee H."/>
        </authorList>
    </citation>
    <scope>NUCLEOTIDE SEQUENCE</scope>
    <source>
        <strain evidence="1">SL22</strain>
    </source>
</reference>
<evidence type="ECO:0000313" key="2">
    <source>
        <dbReference type="Proteomes" id="UP001168216"/>
    </source>
</evidence>